<comment type="caution">
    <text evidence="3">The sequence shown here is derived from an EMBL/GenBank/DDBJ whole genome shotgun (WGS) entry which is preliminary data.</text>
</comment>
<evidence type="ECO:0008006" key="5">
    <source>
        <dbReference type="Google" id="ProtNLM"/>
    </source>
</evidence>
<keyword evidence="2" id="KW-0472">Membrane</keyword>
<dbReference type="STRING" id="1802200.A2812_01500"/>
<sequence>MAIKKKIYIIILVFFLTTVFLILFFIYPALKEIQKSSKELISEKNNSFNMAKELDEVENFKQKYEKYRTDLEKIDNLFVDSKNPVEFIKFLENTASDAGVRLEISSPSFSSDAKFPLMIFRLSSYGDFSKNLSFIKKLEAGPYLAKIQNLDIGRYQDGQSSKDKKQSEKIKSVFSINVFAK</sequence>
<dbReference type="Gene3D" id="3.30.70.60">
    <property type="match status" value="1"/>
</dbReference>
<evidence type="ECO:0000256" key="2">
    <source>
        <dbReference type="SAM" id="Phobius"/>
    </source>
</evidence>
<keyword evidence="2" id="KW-0812">Transmembrane</keyword>
<dbReference type="AlphaFoldDB" id="A0A1G2HKB4"/>
<proteinExistence type="predicted"/>
<protein>
    <recommendedName>
        <fullName evidence="5">Pilus assembly protein PilO</fullName>
    </recommendedName>
</protein>
<accession>A0A1G2HKB4</accession>
<gene>
    <name evidence="3" type="ORF">A2812_01500</name>
</gene>
<keyword evidence="1" id="KW-0175">Coiled coil</keyword>
<dbReference type="InterPro" id="IPR014717">
    <property type="entry name" value="Transl_elong_EF1B/ribsomal_bS6"/>
</dbReference>
<reference evidence="3 4" key="1">
    <citation type="journal article" date="2016" name="Nat. Commun.">
        <title>Thousands of microbial genomes shed light on interconnected biogeochemical processes in an aquifer system.</title>
        <authorList>
            <person name="Anantharaman K."/>
            <person name="Brown C.T."/>
            <person name="Hug L.A."/>
            <person name="Sharon I."/>
            <person name="Castelle C.J."/>
            <person name="Probst A.J."/>
            <person name="Thomas B.C."/>
            <person name="Singh A."/>
            <person name="Wilkins M.J."/>
            <person name="Karaoz U."/>
            <person name="Brodie E.L."/>
            <person name="Williams K.H."/>
            <person name="Hubbard S.S."/>
            <person name="Banfield J.F."/>
        </authorList>
    </citation>
    <scope>NUCLEOTIDE SEQUENCE [LARGE SCALE GENOMIC DNA]</scope>
</reference>
<organism evidence="3 4">
    <name type="scientific">Candidatus Staskawiczbacteria bacterium RIFCSPHIGHO2_01_FULL_36_16</name>
    <dbReference type="NCBI Taxonomy" id="1802200"/>
    <lineage>
        <taxon>Bacteria</taxon>
        <taxon>Candidatus Staskawicziibacteriota</taxon>
    </lineage>
</organism>
<evidence type="ECO:0000313" key="4">
    <source>
        <dbReference type="Proteomes" id="UP000177190"/>
    </source>
</evidence>
<dbReference type="EMBL" id="MHOM01000047">
    <property type="protein sequence ID" value="OGZ62895.1"/>
    <property type="molecule type" value="Genomic_DNA"/>
</dbReference>
<keyword evidence="2" id="KW-1133">Transmembrane helix</keyword>
<feature type="coiled-coil region" evidence="1">
    <location>
        <begin position="50"/>
        <end position="77"/>
    </location>
</feature>
<dbReference type="Proteomes" id="UP000177190">
    <property type="component" value="Unassembled WGS sequence"/>
</dbReference>
<evidence type="ECO:0000313" key="3">
    <source>
        <dbReference type="EMBL" id="OGZ62895.1"/>
    </source>
</evidence>
<feature type="transmembrane region" description="Helical" evidence="2">
    <location>
        <begin position="7"/>
        <end position="30"/>
    </location>
</feature>
<name>A0A1G2HKB4_9BACT</name>
<evidence type="ECO:0000256" key="1">
    <source>
        <dbReference type="SAM" id="Coils"/>
    </source>
</evidence>